<reference evidence="3" key="1">
    <citation type="journal article" date="1997" name="Nucleic Acids Res.">
        <title>tRNAscan-SE: a program for improved detection of transfer RNA genes in genomic sequence.</title>
        <authorList>
            <person name="Lowe T.M."/>
            <person name="Eddy S.R."/>
        </authorList>
    </citation>
    <scope>NUCLEOTIDE SEQUENCE [LARGE SCALE GENOMIC DNA]</scope>
    <source>
        <strain evidence="3">r\B97-61/B2</strain>
    </source>
</reference>
<dbReference type="Gramene" id="Tc03v2_t006020.1">
    <property type="protein sequence ID" value="Tc03v2_p006020.1"/>
    <property type="gene ID" value="Tc03v2_g006020"/>
</dbReference>
<evidence type="ECO:0000256" key="1">
    <source>
        <dbReference type="SAM" id="MobiDB-lite"/>
    </source>
</evidence>
<accession>A0AB32W352</accession>
<organism evidence="3 4">
    <name type="scientific">Theobroma cacao</name>
    <name type="common">Cacao</name>
    <name type="synonym">Cocoa</name>
    <dbReference type="NCBI Taxonomy" id="3641"/>
    <lineage>
        <taxon>Eukaryota</taxon>
        <taxon>Viridiplantae</taxon>
        <taxon>Streptophyta</taxon>
        <taxon>Embryophyta</taxon>
        <taxon>Tracheophyta</taxon>
        <taxon>Spermatophyta</taxon>
        <taxon>Magnoliopsida</taxon>
        <taxon>eudicotyledons</taxon>
        <taxon>Gunneridae</taxon>
        <taxon>Pentapetalae</taxon>
        <taxon>rosids</taxon>
        <taxon>malvids</taxon>
        <taxon>Malvales</taxon>
        <taxon>Malvaceae</taxon>
        <taxon>Byttnerioideae</taxon>
        <taxon>Theobroma</taxon>
    </lineage>
</organism>
<dbReference type="Proteomes" id="UP000694886">
    <property type="component" value="Chromosome 3"/>
</dbReference>
<evidence type="ECO:0000259" key="2">
    <source>
        <dbReference type="Pfam" id="PF03732"/>
    </source>
</evidence>
<proteinExistence type="predicted"/>
<name>A0AB32W352_THECC</name>
<dbReference type="RefSeq" id="XP_017972534.1">
    <property type="nucleotide sequence ID" value="XM_018117045.1"/>
</dbReference>
<dbReference type="PANTHER" id="PTHR33223">
    <property type="entry name" value="CCHC-TYPE DOMAIN-CONTAINING PROTEIN"/>
    <property type="match status" value="1"/>
</dbReference>
<reference evidence="4" key="2">
    <citation type="submission" date="2025-08" db="UniProtKB">
        <authorList>
            <consortium name="RefSeq"/>
        </authorList>
    </citation>
    <scope>IDENTIFICATION</scope>
</reference>
<feature type="region of interest" description="Disordered" evidence="1">
    <location>
        <begin position="102"/>
        <end position="127"/>
    </location>
</feature>
<dbReference type="GeneID" id="108661152"/>
<dbReference type="InterPro" id="IPR005162">
    <property type="entry name" value="Retrotrans_gag_dom"/>
</dbReference>
<evidence type="ECO:0000313" key="3">
    <source>
        <dbReference type="Proteomes" id="UP000694886"/>
    </source>
</evidence>
<protein>
    <submittedName>
        <fullName evidence="4">Uncharacterized protein LOC108661152</fullName>
    </submittedName>
</protein>
<sequence length="474" mass="54417">MEEEMREQLAKMMELMTSLSKGKRVTEESASLKNPSAQDTRNSRDDPPYPLGFTPPYAQTFQKVHPQVMPFDYSNVLPPLGHQPTHGQFGLNFEINPVEPIHVSNLDDPKEQEKLRKSSSQTEETKEVKKKYDLLEEHLLAVEGEDRFGTMDAVELCLVPDVVILPKFKVPEFEKYDGTKCLMAHITTYCQKMAAQSHDDKFLIHLFQDSLTGSTARWYVQLDRSHIKTWKDLARAFMAHYKHVVKLAPDRLSLQTMEKKASESFKEYAQRWRDVTTQVQPPLTDKEMTVLFINTLKAPFYERLIGNATKNFIDLVLSREIIEGAIKNGKIKGNETTSSKKGTTFKKKKGIIGNIAQNPYPYQLIPQPIFHPRAPIPPLMPQSLRKPNLHQLPIPIFKFLPLLIENQYLNLVPMKTIPNPSARNYNPNAKCDYHMGAIGHSTEKCRQLKEKIENLMKDGTLTLELMERWKSTLS</sequence>
<dbReference type="PANTHER" id="PTHR33223:SF8">
    <property type="entry name" value="OS04G0172440 PROTEIN"/>
    <property type="match status" value="1"/>
</dbReference>
<feature type="compositionally biased region" description="Basic and acidic residues" evidence="1">
    <location>
        <begin position="105"/>
        <end position="116"/>
    </location>
</feature>
<feature type="domain" description="Retrotransposon gag" evidence="2">
    <location>
        <begin position="206"/>
        <end position="297"/>
    </location>
</feature>
<dbReference type="KEGG" id="tcc:108661152"/>
<evidence type="ECO:0000313" key="4">
    <source>
        <dbReference type="RefSeq" id="XP_017972534.1"/>
    </source>
</evidence>
<dbReference type="Pfam" id="PF03732">
    <property type="entry name" value="Retrotrans_gag"/>
    <property type="match status" value="1"/>
</dbReference>
<feature type="region of interest" description="Disordered" evidence="1">
    <location>
        <begin position="17"/>
        <end position="48"/>
    </location>
</feature>
<gene>
    <name evidence="4" type="primary">LOC108661152</name>
</gene>
<dbReference type="AlphaFoldDB" id="A0AB32W352"/>
<feature type="compositionally biased region" description="Polar residues" evidence="1">
    <location>
        <begin position="28"/>
        <end position="40"/>
    </location>
</feature>